<evidence type="ECO:0000313" key="3">
    <source>
        <dbReference type="Proteomes" id="UP000463700"/>
    </source>
</evidence>
<dbReference type="EMBL" id="VOSW01000129">
    <property type="protein sequence ID" value="KAE8754408.1"/>
    <property type="molecule type" value="Genomic_DNA"/>
</dbReference>
<reference evidence="2 3" key="1">
    <citation type="journal article" date="2020" name="Int. J. Syst. Evol. Microbiol.">
        <title>Paraburkholderia madseniana sp. nov., a phenolic acid-degrading bacterium isolated from acidic forest soil.</title>
        <authorList>
            <person name="Wilhelm R.C."/>
            <person name="Murphy S.J.L."/>
            <person name="Feriancek N.M."/>
            <person name="Karasz D.C."/>
            <person name="DeRito C.M."/>
            <person name="Newman J.D."/>
            <person name="Buckley D.H."/>
        </authorList>
    </citation>
    <scope>NUCLEOTIDE SEQUENCE [LARGE SCALE GENOMIC DNA]</scope>
    <source>
        <strain evidence="2 3">RP11</strain>
    </source>
</reference>
<dbReference type="AlphaFoldDB" id="A0A6N6W3G4"/>
<protein>
    <submittedName>
        <fullName evidence="2">Uncharacterized protein</fullName>
    </submittedName>
</protein>
<sequence>MWRVKPLAGRWQRARRAACCHKCARAQRAVADEQAVQRAATNTRVAQTVHPPMSAARMRQASCA</sequence>
<evidence type="ECO:0000256" key="1">
    <source>
        <dbReference type="SAM" id="MobiDB-lite"/>
    </source>
</evidence>
<accession>A0A6N6W3G4</accession>
<evidence type="ECO:0000313" key="2">
    <source>
        <dbReference type="EMBL" id="KAE8754408.1"/>
    </source>
</evidence>
<dbReference type="Proteomes" id="UP000463700">
    <property type="component" value="Unassembled WGS sequence"/>
</dbReference>
<proteinExistence type="predicted"/>
<feature type="region of interest" description="Disordered" evidence="1">
    <location>
        <begin position="42"/>
        <end position="64"/>
    </location>
</feature>
<organism evidence="2 3">
    <name type="scientific">Paraburkholderia madseniana</name>
    <dbReference type="NCBI Taxonomy" id="2599607"/>
    <lineage>
        <taxon>Bacteria</taxon>
        <taxon>Pseudomonadati</taxon>
        <taxon>Pseudomonadota</taxon>
        <taxon>Betaproteobacteria</taxon>
        <taxon>Burkholderiales</taxon>
        <taxon>Burkholderiaceae</taxon>
        <taxon>Paraburkholderia</taxon>
    </lineage>
</organism>
<name>A0A6N6W3G4_9BURK</name>
<gene>
    <name evidence="2" type="ORF">FSO04_39925</name>
</gene>
<comment type="caution">
    <text evidence="2">The sequence shown here is derived from an EMBL/GenBank/DDBJ whole genome shotgun (WGS) entry which is preliminary data.</text>
</comment>